<evidence type="ECO:0000313" key="2">
    <source>
        <dbReference type="EMBL" id="MDQ0417904.1"/>
    </source>
</evidence>
<reference evidence="2 3" key="1">
    <citation type="submission" date="2023-07" db="EMBL/GenBank/DDBJ databases">
        <title>Genomic Encyclopedia of Type Strains, Phase IV (KMG-IV): sequencing the most valuable type-strain genomes for metagenomic binning, comparative biology and taxonomic classification.</title>
        <authorList>
            <person name="Goeker M."/>
        </authorList>
    </citation>
    <scope>NUCLEOTIDE SEQUENCE [LARGE SCALE GENOMIC DNA]</scope>
    <source>
        <strain evidence="2 3">DSM 46876</strain>
    </source>
</reference>
<dbReference type="Proteomes" id="UP001238450">
    <property type="component" value="Unassembled WGS sequence"/>
</dbReference>
<dbReference type="GO" id="GO:0003677">
    <property type="term" value="F:DNA binding"/>
    <property type="evidence" value="ECO:0007669"/>
    <property type="project" value="UniProtKB-KW"/>
</dbReference>
<keyword evidence="3" id="KW-1185">Reference proteome</keyword>
<dbReference type="EMBL" id="JAUSUV010000008">
    <property type="protein sequence ID" value="MDQ0417904.1"/>
    <property type="molecule type" value="Genomic_DNA"/>
</dbReference>
<proteinExistence type="predicted"/>
<keyword evidence="1" id="KW-0175">Coiled coil</keyword>
<sequence length="207" mass="24387">MDPINRNIEALIEIEKVRHDICERCPGTLWGAKSICRVFQQHISEVEYCSEWNKDSSSEDRKEYLEPALEILQRVDEDLRDYHWMIKEVGRLESRLKLAGDAATSMYGIESTLPKPTGRNNDPVGKEAIRRVRQLDRLDQLRRKIKHIEQAVEKIQDEKERTVLECILDGERMGTIAHHVGLSRQKLNKIKREISKKMAWEMYRDEF</sequence>
<gene>
    <name evidence="2" type="ORF">J2Z48_002088</name>
</gene>
<dbReference type="AlphaFoldDB" id="A0AAJ1TKQ8"/>
<evidence type="ECO:0000256" key="1">
    <source>
        <dbReference type="SAM" id="Coils"/>
    </source>
</evidence>
<comment type="caution">
    <text evidence="2">The sequence shown here is derived from an EMBL/GenBank/DDBJ whole genome shotgun (WGS) entry which is preliminary data.</text>
</comment>
<organism evidence="2 3">
    <name type="scientific">Croceifilum oryzae</name>
    <dbReference type="NCBI Taxonomy" id="1553429"/>
    <lineage>
        <taxon>Bacteria</taxon>
        <taxon>Bacillati</taxon>
        <taxon>Bacillota</taxon>
        <taxon>Bacilli</taxon>
        <taxon>Bacillales</taxon>
        <taxon>Thermoactinomycetaceae</taxon>
        <taxon>Croceifilum</taxon>
    </lineage>
</organism>
<keyword evidence="2" id="KW-0238">DNA-binding</keyword>
<protein>
    <submittedName>
        <fullName evidence="2">DNA-binding XRE family transcriptional regulator</fullName>
    </submittedName>
</protein>
<evidence type="ECO:0000313" key="3">
    <source>
        <dbReference type="Proteomes" id="UP001238450"/>
    </source>
</evidence>
<dbReference type="RefSeq" id="WP_307253217.1">
    <property type="nucleotide sequence ID" value="NZ_JAUSUV010000008.1"/>
</dbReference>
<accession>A0AAJ1TKQ8</accession>
<name>A0AAJ1TKQ8_9BACL</name>
<feature type="coiled-coil region" evidence="1">
    <location>
        <begin position="131"/>
        <end position="165"/>
    </location>
</feature>